<reference evidence="2" key="1">
    <citation type="journal article" date="2002" name="Nature">
        <title>The genome sequence and structure of rice chromosome 1.</title>
        <authorList>
            <person name="Sasaki T."/>
            <person name="Matsumoto T."/>
            <person name="Yamamoto K."/>
            <person name="Sakata K."/>
            <person name="Baba T."/>
            <person name="Katayose Y."/>
            <person name="Wu J."/>
            <person name="Niimura Y."/>
            <person name="Cheng Z."/>
            <person name="Nagamura Y."/>
            <person name="Antonio B.A."/>
            <person name="Kanamori H."/>
            <person name="Hosokawa S."/>
            <person name="Masukawa M."/>
            <person name="Arikawa K."/>
            <person name="Chiden Y."/>
            <person name="Hayashi M."/>
            <person name="Okamoto M."/>
            <person name="Ando T."/>
            <person name="Aoki H."/>
            <person name="Arita K."/>
            <person name="Hamada M."/>
            <person name="Harada C."/>
            <person name="Hijishita S."/>
            <person name="Honda M."/>
            <person name="Ichikawa Y."/>
            <person name="Idonuma A."/>
            <person name="Iijima M."/>
            <person name="Ikeda M."/>
            <person name="Ikeno M."/>
            <person name="Itoh S."/>
            <person name="Itoh T."/>
            <person name="Itoh Y."/>
            <person name="Itoh Y."/>
            <person name="Iwabuchi A."/>
            <person name="Kamiya K."/>
            <person name="Karasawa W."/>
            <person name="Katagiri S."/>
            <person name="Kikuta A."/>
            <person name="Kobayashi N."/>
            <person name="Kono I."/>
            <person name="Machita K."/>
            <person name="Maehara T."/>
            <person name="Mizuno H."/>
            <person name="Mizubayashi T."/>
            <person name="Mukai Y."/>
            <person name="Nagasaki H."/>
            <person name="Nakashima M."/>
            <person name="Nakama Y."/>
            <person name="Nakamichi Y."/>
            <person name="Nakamura M."/>
            <person name="Namiki N."/>
            <person name="Negishi M."/>
            <person name="Ohta I."/>
            <person name="Ono N."/>
            <person name="Saji S."/>
            <person name="Sakai K."/>
            <person name="Shibata M."/>
            <person name="Shimokawa T."/>
            <person name="Shomura A."/>
            <person name="Song J."/>
            <person name="Takazaki Y."/>
            <person name="Terasawa K."/>
            <person name="Tsuji K."/>
            <person name="Waki K."/>
            <person name="Yamagata H."/>
            <person name="Yamane H."/>
            <person name="Yoshiki S."/>
            <person name="Yoshihara R."/>
            <person name="Yukawa K."/>
            <person name="Zhong H."/>
            <person name="Iwama H."/>
            <person name="Endo T."/>
            <person name="Ito H."/>
            <person name="Hahn J.H."/>
            <person name="Kim H.I."/>
            <person name="Eun M.Y."/>
            <person name="Yano M."/>
            <person name="Jiang J."/>
            <person name="Gojobori T."/>
        </authorList>
    </citation>
    <scope>NUCLEOTIDE SEQUENCE [LARGE SCALE GENOMIC DNA]</scope>
</reference>
<name>Q5N961_ORYSJ</name>
<sequence length="96" mass="11198">MDLDIWMERRCQRLGWLTKPRDEFASHIAATGQEEKERELLWRQETLRVHRFTRPRAGVGRGRGWISRHRSNLLLILPESPAPPNSPDCQPDSGNL</sequence>
<accession>Q5N961</accession>
<organism evidence="2">
    <name type="scientific">Oryza sativa subsp. japonica</name>
    <name type="common">Rice</name>
    <dbReference type="NCBI Taxonomy" id="39947"/>
    <lineage>
        <taxon>Eukaryota</taxon>
        <taxon>Viridiplantae</taxon>
        <taxon>Streptophyta</taxon>
        <taxon>Embryophyta</taxon>
        <taxon>Tracheophyta</taxon>
        <taxon>Spermatophyta</taxon>
        <taxon>Magnoliopsida</taxon>
        <taxon>Liliopsida</taxon>
        <taxon>Poales</taxon>
        <taxon>Poaceae</taxon>
        <taxon>BOP clade</taxon>
        <taxon>Oryzoideae</taxon>
        <taxon>Oryzeae</taxon>
        <taxon>Oryzinae</taxon>
        <taxon>Oryza</taxon>
        <taxon>Oryza sativa</taxon>
    </lineage>
</organism>
<proteinExistence type="predicted"/>
<dbReference type="AlphaFoldDB" id="Q5N961"/>
<gene>
    <name evidence="2" type="primary">P0677H08.16</name>
</gene>
<evidence type="ECO:0000256" key="1">
    <source>
        <dbReference type="SAM" id="MobiDB-lite"/>
    </source>
</evidence>
<dbReference type="Proteomes" id="UP000817658">
    <property type="component" value="Chromosome 1"/>
</dbReference>
<evidence type="ECO:0000313" key="2">
    <source>
        <dbReference type="EMBL" id="BAD81996.1"/>
    </source>
</evidence>
<dbReference type="EMBL" id="AP003286">
    <property type="protein sequence ID" value="BAD81996.1"/>
    <property type="molecule type" value="Genomic_DNA"/>
</dbReference>
<protein>
    <submittedName>
        <fullName evidence="2">Uncharacterized protein</fullName>
    </submittedName>
</protein>
<feature type="region of interest" description="Disordered" evidence="1">
    <location>
        <begin position="77"/>
        <end position="96"/>
    </location>
</feature>